<reference evidence="2" key="2">
    <citation type="submission" date="2023-05" db="EMBL/GenBank/DDBJ databases">
        <authorList>
            <consortium name="Lawrence Berkeley National Laboratory"/>
            <person name="Steindorff A."/>
            <person name="Hensen N."/>
            <person name="Bonometti L."/>
            <person name="Westerberg I."/>
            <person name="Brannstrom I.O."/>
            <person name="Guillou S."/>
            <person name="Cros-Aarteil S."/>
            <person name="Calhoun S."/>
            <person name="Haridas S."/>
            <person name="Kuo A."/>
            <person name="Mondo S."/>
            <person name="Pangilinan J."/>
            <person name="Riley R."/>
            <person name="Labutti K."/>
            <person name="Andreopoulos B."/>
            <person name="Lipzen A."/>
            <person name="Chen C."/>
            <person name="Yanf M."/>
            <person name="Daum C."/>
            <person name="Ng V."/>
            <person name="Clum A."/>
            <person name="Ohm R."/>
            <person name="Martin F."/>
            <person name="Silar P."/>
            <person name="Natvig D."/>
            <person name="Lalanne C."/>
            <person name="Gautier V."/>
            <person name="Ament-Velasquez S.L."/>
            <person name="Kruys A."/>
            <person name="Hutchinson M.I."/>
            <person name="Powell A.J."/>
            <person name="Barry K."/>
            <person name="Miller A.N."/>
            <person name="Grigoriev I.V."/>
            <person name="Debuchy R."/>
            <person name="Gladieux P."/>
            <person name="Thoren M.H."/>
            <person name="Johannesson H."/>
        </authorList>
    </citation>
    <scope>NUCLEOTIDE SEQUENCE</scope>
    <source>
        <strain evidence="2">CBS 359.72</strain>
    </source>
</reference>
<evidence type="ECO:0000256" key="1">
    <source>
        <dbReference type="SAM" id="Phobius"/>
    </source>
</evidence>
<protein>
    <recommendedName>
        <fullName evidence="4">MARVEL domain-containing protein</fullName>
    </recommendedName>
</protein>
<dbReference type="AlphaFoldDB" id="A0AAN7CT04"/>
<accession>A0AAN7CT04</accession>
<organism evidence="2 3">
    <name type="scientific">Corynascus novoguineensis</name>
    <dbReference type="NCBI Taxonomy" id="1126955"/>
    <lineage>
        <taxon>Eukaryota</taxon>
        <taxon>Fungi</taxon>
        <taxon>Dikarya</taxon>
        <taxon>Ascomycota</taxon>
        <taxon>Pezizomycotina</taxon>
        <taxon>Sordariomycetes</taxon>
        <taxon>Sordariomycetidae</taxon>
        <taxon>Sordariales</taxon>
        <taxon>Chaetomiaceae</taxon>
        <taxon>Corynascus</taxon>
    </lineage>
</organism>
<keyword evidence="1" id="KW-0472">Membrane</keyword>
<comment type="caution">
    <text evidence="2">The sequence shown here is derived from an EMBL/GenBank/DDBJ whole genome shotgun (WGS) entry which is preliminary data.</text>
</comment>
<name>A0AAN7CT04_9PEZI</name>
<evidence type="ECO:0000313" key="3">
    <source>
        <dbReference type="Proteomes" id="UP001303647"/>
    </source>
</evidence>
<keyword evidence="1" id="KW-1133">Transmembrane helix</keyword>
<keyword evidence="1" id="KW-0812">Transmembrane</keyword>
<dbReference type="Proteomes" id="UP001303647">
    <property type="component" value="Unassembled WGS sequence"/>
</dbReference>
<gene>
    <name evidence="2" type="ORF">C7999DRAFT_42231</name>
</gene>
<evidence type="ECO:0008006" key="4">
    <source>
        <dbReference type="Google" id="ProtNLM"/>
    </source>
</evidence>
<feature type="transmembrane region" description="Helical" evidence="1">
    <location>
        <begin position="60"/>
        <end position="77"/>
    </location>
</feature>
<keyword evidence="3" id="KW-1185">Reference proteome</keyword>
<feature type="transmembrane region" description="Helical" evidence="1">
    <location>
        <begin position="25"/>
        <end position="48"/>
    </location>
</feature>
<reference evidence="2" key="1">
    <citation type="journal article" date="2023" name="Mol. Phylogenet. Evol.">
        <title>Genome-scale phylogeny and comparative genomics of the fungal order Sordariales.</title>
        <authorList>
            <person name="Hensen N."/>
            <person name="Bonometti L."/>
            <person name="Westerberg I."/>
            <person name="Brannstrom I.O."/>
            <person name="Guillou S."/>
            <person name="Cros-Aarteil S."/>
            <person name="Calhoun S."/>
            <person name="Haridas S."/>
            <person name="Kuo A."/>
            <person name="Mondo S."/>
            <person name="Pangilinan J."/>
            <person name="Riley R."/>
            <person name="LaButti K."/>
            <person name="Andreopoulos B."/>
            <person name="Lipzen A."/>
            <person name="Chen C."/>
            <person name="Yan M."/>
            <person name="Daum C."/>
            <person name="Ng V."/>
            <person name="Clum A."/>
            <person name="Steindorff A."/>
            <person name="Ohm R.A."/>
            <person name="Martin F."/>
            <person name="Silar P."/>
            <person name="Natvig D.O."/>
            <person name="Lalanne C."/>
            <person name="Gautier V."/>
            <person name="Ament-Velasquez S.L."/>
            <person name="Kruys A."/>
            <person name="Hutchinson M.I."/>
            <person name="Powell A.J."/>
            <person name="Barry K."/>
            <person name="Miller A.N."/>
            <person name="Grigoriev I.V."/>
            <person name="Debuchy R."/>
            <person name="Gladieux P."/>
            <person name="Hiltunen Thoren M."/>
            <person name="Johannesson H."/>
        </authorList>
    </citation>
    <scope>NUCLEOTIDE SEQUENCE</scope>
    <source>
        <strain evidence="2">CBS 359.72</strain>
    </source>
</reference>
<evidence type="ECO:0000313" key="2">
    <source>
        <dbReference type="EMBL" id="KAK4246308.1"/>
    </source>
</evidence>
<dbReference type="EMBL" id="MU857677">
    <property type="protein sequence ID" value="KAK4246308.1"/>
    <property type="molecule type" value="Genomic_DNA"/>
</dbReference>
<proteinExistence type="predicted"/>
<feature type="transmembrane region" description="Helical" evidence="1">
    <location>
        <begin position="89"/>
        <end position="109"/>
    </location>
</feature>
<sequence>MELPAKSAQPAPPHVSPRGTWTTKLALRILQFALALSIIGCAASSAFWSANALVFITPQAAFSVVWTIADGIAIVVRGGHRGIHPGANVGVDLLLWLGFLVGTVLLWIVSSHRREAYQAVEWGGVEVIGEMGNRVAIGQALVGLALTLM</sequence>